<gene>
    <name evidence="2" type="ORF">G7057_06325</name>
</gene>
<dbReference type="InterPro" id="IPR052509">
    <property type="entry name" value="Metal_resp_DNA-bind_regulator"/>
</dbReference>
<dbReference type="PANTHER" id="PTHR33169">
    <property type="entry name" value="PADR-FAMILY TRANSCRIPTIONAL REGULATOR"/>
    <property type="match status" value="1"/>
</dbReference>
<dbReference type="InterPro" id="IPR036390">
    <property type="entry name" value="WH_DNA-bd_sf"/>
</dbReference>
<feature type="domain" description="Transcription regulator PadR N-terminal" evidence="1">
    <location>
        <begin position="17"/>
        <end position="84"/>
    </location>
</feature>
<dbReference type="Gene3D" id="1.10.10.10">
    <property type="entry name" value="Winged helix-like DNA-binding domain superfamily/Winged helix DNA-binding domain"/>
    <property type="match status" value="1"/>
</dbReference>
<accession>A0A6G7K9Y9</accession>
<reference evidence="2 3" key="1">
    <citation type="journal article" date="2017" name="Int. J. Syst. Evol. Microbiol.">
        <title>Jeotgalibaca porci sp. nov. and Jeotgalibaca arthritidis sp. nov., isolated from pigs, and emended description of the genus Jeotgalibaca.</title>
        <authorList>
            <person name="Zamora L."/>
            <person name="Perez-Sancho M."/>
            <person name="Dominguez L."/>
            <person name="Fernandez-Garayzabal J.F."/>
            <person name="Vela A.I."/>
        </authorList>
    </citation>
    <scope>NUCLEOTIDE SEQUENCE [LARGE SCALE GENOMIC DNA]</scope>
    <source>
        <strain evidence="2 3">CECT 9157</strain>
    </source>
</reference>
<evidence type="ECO:0000313" key="3">
    <source>
        <dbReference type="Proteomes" id="UP000501451"/>
    </source>
</evidence>
<sequence length="112" mass="13187">MNKKTTKVLTQPMYYILLSLKEKRHGYEIMQYIDWLTDSRVKVGPGTLYSLLSRFEDDKLIKLVSDDDNKKTYIITDEGKERLNQEVKRLGQLLEDAKLVEGGQEDEFQDRK</sequence>
<dbReference type="KEGG" id="jar:G7057_06325"/>
<proteinExistence type="predicted"/>
<name>A0A6G7K9Y9_9LACT</name>
<dbReference type="SUPFAM" id="SSF46785">
    <property type="entry name" value="Winged helix' DNA-binding domain"/>
    <property type="match status" value="1"/>
</dbReference>
<dbReference type="PANTHER" id="PTHR33169:SF13">
    <property type="entry name" value="PADR-FAMILY TRANSCRIPTIONAL REGULATOR"/>
    <property type="match status" value="1"/>
</dbReference>
<dbReference type="InterPro" id="IPR036388">
    <property type="entry name" value="WH-like_DNA-bd_sf"/>
</dbReference>
<dbReference type="InterPro" id="IPR005149">
    <property type="entry name" value="Tscrpt_reg_PadR_N"/>
</dbReference>
<dbReference type="GeneID" id="94553696"/>
<dbReference type="Proteomes" id="UP000501451">
    <property type="component" value="Chromosome"/>
</dbReference>
<protein>
    <submittedName>
        <fullName evidence="2">PadR family transcriptional regulator</fullName>
    </submittedName>
</protein>
<organism evidence="2 3">
    <name type="scientific">Jeotgalibaca arthritidis</name>
    <dbReference type="NCBI Taxonomy" id="1868794"/>
    <lineage>
        <taxon>Bacteria</taxon>
        <taxon>Bacillati</taxon>
        <taxon>Bacillota</taxon>
        <taxon>Bacilli</taxon>
        <taxon>Lactobacillales</taxon>
        <taxon>Carnobacteriaceae</taxon>
        <taxon>Jeotgalibaca</taxon>
    </lineage>
</organism>
<evidence type="ECO:0000259" key="1">
    <source>
        <dbReference type="Pfam" id="PF03551"/>
    </source>
</evidence>
<dbReference type="Pfam" id="PF03551">
    <property type="entry name" value="PadR"/>
    <property type="match status" value="1"/>
</dbReference>
<dbReference type="AlphaFoldDB" id="A0A6G7K9Y9"/>
<keyword evidence="3" id="KW-1185">Reference proteome</keyword>
<evidence type="ECO:0000313" key="2">
    <source>
        <dbReference type="EMBL" id="QII82089.1"/>
    </source>
</evidence>
<dbReference type="RefSeq" id="WP_166063447.1">
    <property type="nucleotide sequence ID" value="NZ_CP049740.1"/>
</dbReference>
<dbReference type="EMBL" id="CP049740">
    <property type="protein sequence ID" value="QII82089.1"/>
    <property type="molecule type" value="Genomic_DNA"/>
</dbReference>